<evidence type="ECO:0000256" key="2">
    <source>
        <dbReference type="ARBA" id="ARBA00023043"/>
    </source>
</evidence>
<feature type="repeat" description="ANK" evidence="3">
    <location>
        <begin position="441"/>
        <end position="473"/>
    </location>
</feature>
<dbReference type="OrthoDB" id="6593077at2759"/>
<dbReference type="PANTHER" id="PTHR24126:SF14">
    <property type="entry name" value="ANK_REP_REGION DOMAIN-CONTAINING PROTEIN"/>
    <property type="match status" value="1"/>
</dbReference>
<reference evidence="5 6" key="1">
    <citation type="submission" date="2020-02" db="EMBL/GenBank/DDBJ databases">
        <authorList>
            <person name="Ferguson B K."/>
        </authorList>
    </citation>
    <scope>NUCLEOTIDE SEQUENCE [LARGE SCALE GENOMIC DNA]</scope>
</reference>
<dbReference type="EMBL" id="CADCXV010000424">
    <property type="protein sequence ID" value="CAB0030148.1"/>
    <property type="molecule type" value="Genomic_DNA"/>
</dbReference>
<feature type="repeat" description="ANK" evidence="3">
    <location>
        <begin position="160"/>
        <end position="192"/>
    </location>
</feature>
<evidence type="ECO:0000256" key="4">
    <source>
        <dbReference type="SAM" id="SignalP"/>
    </source>
</evidence>
<feature type="repeat" description="ANK" evidence="3">
    <location>
        <begin position="583"/>
        <end position="615"/>
    </location>
</feature>
<proteinExistence type="predicted"/>
<dbReference type="PROSITE" id="PS50297">
    <property type="entry name" value="ANK_REP_REGION"/>
    <property type="match status" value="7"/>
</dbReference>
<dbReference type="Pfam" id="PF12796">
    <property type="entry name" value="Ank_2"/>
    <property type="match status" value="4"/>
</dbReference>
<protein>
    <submittedName>
        <fullName evidence="5">Uncharacterized protein</fullName>
    </submittedName>
</protein>
<dbReference type="Pfam" id="PF00023">
    <property type="entry name" value="Ank"/>
    <property type="match status" value="1"/>
</dbReference>
<dbReference type="AlphaFoldDB" id="A0A6H5I1L5"/>
<dbReference type="PRINTS" id="PR01415">
    <property type="entry name" value="ANKYRIN"/>
</dbReference>
<gene>
    <name evidence="5" type="ORF">TBRA_LOCUS2164</name>
</gene>
<feature type="repeat" description="ANK" evidence="3">
    <location>
        <begin position="224"/>
        <end position="263"/>
    </location>
</feature>
<keyword evidence="6" id="KW-1185">Reference proteome</keyword>
<accession>A0A6H5I1L5</accession>
<dbReference type="PROSITE" id="PS50088">
    <property type="entry name" value="ANK_REPEAT"/>
    <property type="match status" value="7"/>
</dbReference>
<feature type="repeat" description="ANK" evidence="3">
    <location>
        <begin position="304"/>
        <end position="336"/>
    </location>
</feature>
<keyword evidence="4" id="KW-0732">Signal</keyword>
<evidence type="ECO:0000256" key="1">
    <source>
        <dbReference type="ARBA" id="ARBA00022737"/>
    </source>
</evidence>
<name>A0A6H5I1L5_9HYME</name>
<dbReference type="InterPro" id="IPR002110">
    <property type="entry name" value="Ankyrin_rpt"/>
</dbReference>
<organism evidence="5 6">
    <name type="scientific">Trichogramma brassicae</name>
    <dbReference type="NCBI Taxonomy" id="86971"/>
    <lineage>
        <taxon>Eukaryota</taxon>
        <taxon>Metazoa</taxon>
        <taxon>Ecdysozoa</taxon>
        <taxon>Arthropoda</taxon>
        <taxon>Hexapoda</taxon>
        <taxon>Insecta</taxon>
        <taxon>Pterygota</taxon>
        <taxon>Neoptera</taxon>
        <taxon>Endopterygota</taxon>
        <taxon>Hymenoptera</taxon>
        <taxon>Apocrita</taxon>
        <taxon>Proctotrupomorpha</taxon>
        <taxon>Chalcidoidea</taxon>
        <taxon>Trichogrammatidae</taxon>
        <taxon>Trichogramma</taxon>
    </lineage>
</organism>
<keyword evidence="2 3" id="KW-0040">ANK repeat</keyword>
<evidence type="ECO:0000313" key="6">
    <source>
        <dbReference type="Proteomes" id="UP000479190"/>
    </source>
</evidence>
<evidence type="ECO:0000313" key="5">
    <source>
        <dbReference type="EMBL" id="CAB0030148.1"/>
    </source>
</evidence>
<dbReference type="PANTHER" id="PTHR24126">
    <property type="entry name" value="ANKYRIN REPEAT, PH AND SEC7 DOMAIN CONTAINING PROTEIN SECG-RELATED"/>
    <property type="match status" value="1"/>
</dbReference>
<dbReference type="Proteomes" id="UP000479190">
    <property type="component" value="Unassembled WGS sequence"/>
</dbReference>
<evidence type="ECO:0000256" key="3">
    <source>
        <dbReference type="PROSITE-ProRule" id="PRU00023"/>
    </source>
</evidence>
<dbReference type="SMART" id="SM00248">
    <property type="entry name" value="ANK"/>
    <property type="match status" value="11"/>
</dbReference>
<feature type="repeat" description="ANK" evidence="3">
    <location>
        <begin position="512"/>
        <end position="544"/>
    </location>
</feature>
<dbReference type="SUPFAM" id="SSF48403">
    <property type="entry name" value="Ankyrin repeat"/>
    <property type="match status" value="3"/>
</dbReference>
<keyword evidence="1" id="KW-0677">Repeat</keyword>
<feature type="chain" id="PRO_5026057093" evidence="4">
    <location>
        <begin position="20"/>
        <end position="855"/>
    </location>
</feature>
<sequence>MFFTWMSIIWPLLFKKALQKWRENCRSIVLQARGTSDCGTWVRRRNRVPTSAGEYLNVDHAAVKSLSQRKPVHARFGGSPLVLSVPATTGMIRTRGWAQMKSSNGLVSVTRLLLRRGADPTLVNEEGTSAMRIVFEKFHDDALSEMLFEIVDRLDGRDERGDTPLHLALRENKKKVAALLLDVGVDANLHYICEQDDDGSMTTRFFDIVDETGRSVEVDNRDHLGRTPLHVALQSTESTNFGAIDKKIRLLLKRGANPNVTDTNGTTPLHIICRKHCKYNLVNPFFRVSEENQRTVEINVQDDRGETPLNYALMQRQKIVAEFLLQRGADPTIRNNEGLIPLEISLQVKGGKDCVELLLDFMKREDWPEQVNARDKKGKTPLHLAILNYYGADMNLANLKGSTPLHIVCQMRTIDRDVLRIFLKICDEHQLSAQVNAQDELHNTPLHLALHHDHKDVVDLLLRNGADPNLANSEGLTPLQIIHQRGWGLAKLFFQVLNETQQTVQINTQDKLGNTLLNLALDSGYEKTAELLLRNGADPNLADAQGLTPLQIIHRRDWRLAKSFFEVLNETRQTVEINTQDKSGNTPLHLALSSRCNEEAELLLRNGADPTLVNEKGETALHIICKRMYDYFVKMFFKICDEQHLQVQVDAVDKLGRTPLQWAVANSKLDAVDLLLDRGADVSRFAFPTESYYGAGFYSGPNYSFYVKLKMASGALAILDSLEDRGYDVDPSDALTIMKFFARHGLLVDSPEELDNFWQDDRRFANDAIKHMVKPDLTLYELIQLRPEEAAKRLLQGLPRAWECEELSVLHRLLSQSADSLFFAPLRETIEKVFPQLCSSIVHEAEEIPTAPQVL</sequence>
<feature type="repeat" description="ANK" evidence="3">
    <location>
        <begin position="655"/>
        <end position="683"/>
    </location>
</feature>
<feature type="signal peptide" evidence="4">
    <location>
        <begin position="1"/>
        <end position="19"/>
    </location>
</feature>
<dbReference type="Gene3D" id="1.25.40.20">
    <property type="entry name" value="Ankyrin repeat-containing domain"/>
    <property type="match status" value="5"/>
</dbReference>
<dbReference type="InterPro" id="IPR036770">
    <property type="entry name" value="Ankyrin_rpt-contain_sf"/>
</dbReference>